<name>A0AA40T346_9NOST</name>
<accession>A0AA40T346</accession>
<proteinExistence type="predicted"/>
<sequence length="455" mass="52456">MSIEDFKSLLNQYLPAIVSSYQTSEANHDIQLYEGLLEIIQGETVYQGKGSVVFKWLPSPDIKFDFSTQASFPHRLNFDQTYLKFLETRAKVNILSLPTIFDENLEILGCLSEPVELNSNADLFSVNFHLTNFHNFRGTQISRSNSISSDRLILEAEGWRICIDNVENLEYIIKSLKLEGGYAITHVGKLERFDKKTFSSKEAEEILEVLHWFLSFCRGFRISPILLVGQNSRGKKVWEKWHSNQLISPWKGVNSWFIDSTALNTQSMNEFFAGFLTLWQTNTWNDSIRLAIHWYLESNAQAGAVQGSIILLQAAFELLAGTLLVEDKKKITQEEFDNTRKYPATEKLKYLLLECGISLDIPETLTDLLKAAEELKWNNGVQALTETRNALIHANPKKRKRLLNRSFYEKIDIVNLGLWYLELVLLNIFGYKGKYLSRVTRKKIEYENIQTVPWA</sequence>
<evidence type="ECO:0000313" key="2">
    <source>
        <dbReference type="EMBL" id="MBD6620044.1"/>
    </source>
</evidence>
<dbReference type="Proteomes" id="UP001165986">
    <property type="component" value="Unassembled WGS sequence"/>
</dbReference>
<keyword evidence="3" id="KW-1185">Reference proteome</keyword>
<dbReference type="InterPro" id="IPR058684">
    <property type="entry name" value="YopA_M"/>
</dbReference>
<reference evidence="2" key="1">
    <citation type="submission" date="2019-07" db="EMBL/GenBank/DDBJ databases">
        <title>Toxilogical consequences of a new and cryptic species of cyanobacteria (Komarekiella delphini-convector) recovered from the epidermis of a bottlenose dolphin and 1500 ft. in the air.</title>
        <authorList>
            <person name="Brown A.O."/>
            <person name="Dvorak P."/>
            <person name="Villanueva C.D."/>
            <person name="Foss A.J."/>
            <person name="Garvey A.D."/>
            <person name="Gibson Q.A."/>
            <person name="Johansen J.R."/>
            <person name="Casamatta D.A."/>
        </authorList>
    </citation>
    <scope>NUCLEOTIDE SEQUENCE</scope>
    <source>
        <strain evidence="2">SJRDD-AB1</strain>
    </source>
</reference>
<comment type="caution">
    <text evidence="2">The sequence shown here is derived from an EMBL/GenBank/DDBJ whole genome shotgun (WGS) entry which is preliminary data.</text>
</comment>
<organism evidence="2 3">
    <name type="scientific">Komarekiella delphini-convector SJRDD-AB1</name>
    <dbReference type="NCBI Taxonomy" id="2593771"/>
    <lineage>
        <taxon>Bacteria</taxon>
        <taxon>Bacillati</taxon>
        <taxon>Cyanobacteriota</taxon>
        <taxon>Cyanophyceae</taxon>
        <taxon>Nostocales</taxon>
        <taxon>Nostocaceae</taxon>
        <taxon>Komarekiella</taxon>
        <taxon>Komarekiella delphini-convector</taxon>
    </lineage>
</organism>
<dbReference type="AlphaFoldDB" id="A0AA40T346"/>
<dbReference type="EMBL" id="VJXY01000053">
    <property type="protein sequence ID" value="MBD6620044.1"/>
    <property type="molecule type" value="Genomic_DNA"/>
</dbReference>
<gene>
    <name evidence="2" type="ORF">FNW02_30670</name>
</gene>
<dbReference type="RefSeq" id="WP_191761249.1">
    <property type="nucleotide sequence ID" value="NZ_VJXY01000053.1"/>
</dbReference>
<protein>
    <recommendedName>
        <fullName evidence="1">YopA central domain-containing protein</fullName>
    </recommendedName>
</protein>
<dbReference type="Pfam" id="PF26308">
    <property type="entry name" value="YopA_M"/>
    <property type="match status" value="1"/>
</dbReference>
<feature type="domain" description="YopA central" evidence="1">
    <location>
        <begin position="119"/>
        <end position="253"/>
    </location>
</feature>
<evidence type="ECO:0000313" key="3">
    <source>
        <dbReference type="Proteomes" id="UP001165986"/>
    </source>
</evidence>
<evidence type="ECO:0000259" key="1">
    <source>
        <dbReference type="Pfam" id="PF26308"/>
    </source>
</evidence>